<dbReference type="EMBL" id="SDMP01000019">
    <property type="protein sequence ID" value="RYQ92569.1"/>
    <property type="molecule type" value="Genomic_DNA"/>
</dbReference>
<evidence type="ECO:0008006" key="5">
    <source>
        <dbReference type="Google" id="ProtNLM"/>
    </source>
</evidence>
<protein>
    <recommendedName>
        <fullName evidence="5">Zinc finger GRF-type domain-containing protein</fullName>
    </recommendedName>
</protein>
<keyword evidence="2" id="KW-1133">Transmembrane helix</keyword>
<accession>A0A444XS30</accession>
<feature type="region of interest" description="Disordered" evidence="1">
    <location>
        <begin position="28"/>
        <end position="47"/>
    </location>
</feature>
<feature type="compositionally biased region" description="Low complexity" evidence="1">
    <location>
        <begin position="32"/>
        <end position="45"/>
    </location>
</feature>
<name>A0A444XS30_ARAHY</name>
<keyword evidence="4" id="KW-1185">Reference proteome</keyword>
<evidence type="ECO:0000313" key="3">
    <source>
        <dbReference type="EMBL" id="RYQ92569.1"/>
    </source>
</evidence>
<evidence type="ECO:0000256" key="1">
    <source>
        <dbReference type="SAM" id="MobiDB-lite"/>
    </source>
</evidence>
<proteinExistence type="predicted"/>
<sequence>MPLLLQQEIDSAEAKIIVELHHGQHKWGRSRSLSQSHGSNASSSSPRLWRKNMDQVCFCGLKTVIKKSGTVENPDRLFYACPRYRAENIEYEGLDGAKTDGKTDAEMESDLVVLQHNLSWKMMSLEAEVRALRIKLYFGLIVVIVVVMITCMFFSVK</sequence>
<organism evidence="3 4">
    <name type="scientific">Arachis hypogaea</name>
    <name type="common">Peanut</name>
    <dbReference type="NCBI Taxonomy" id="3818"/>
    <lineage>
        <taxon>Eukaryota</taxon>
        <taxon>Viridiplantae</taxon>
        <taxon>Streptophyta</taxon>
        <taxon>Embryophyta</taxon>
        <taxon>Tracheophyta</taxon>
        <taxon>Spermatophyta</taxon>
        <taxon>Magnoliopsida</taxon>
        <taxon>eudicotyledons</taxon>
        <taxon>Gunneridae</taxon>
        <taxon>Pentapetalae</taxon>
        <taxon>rosids</taxon>
        <taxon>fabids</taxon>
        <taxon>Fabales</taxon>
        <taxon>Fabaceae</taxon>
        <taxon>Papilionoideae</taxon>
        <taxon>50 kb inversion clade</taxon>
        <taxon>dalbergioids sensu lato</taxon>
        <taxon>Dalbergieae</taxon>
        <taxon>Pterocarpus clade</taxon>
        <taxon>Arachis</taxon>
    </lineage>
</organism>
<reference evidence="3 4" key="1">
    <citation type="submission" date="2019-01" db="EMBL/GenBank/DDBJ databases">
        <title>Sequencing of cultivated peanut Arachis hypogaea provides insights into genome evolution and oil improvement.</title>
        <authorList>
            <person name="Chen X."/>
        </authorList>
    </citation>
    <scope>NUCLEOTIDE SEQUENCE [LARGE SCALE GENOMIC DNA]</scope>
    <source>
        <strain evidence="4">cv. Fuhuasheng</strain>
        <tissue evidence="3">Leaves</tissue>
    </source>
</reference>
<gene>
    <name evidence="3" type="ORF">Ahy_B09g098793</name>
</gene>
<dbReference type="AlphaFoldDB" id="A0A444XS30"/>
<evidence type="ECO:0000313" key="4">
    <source>
        <dbReference type="Proteomes" id="UP000289738"/>
    </source>
</evidence>
<keyword evidence="2" id="KW-0812">Transmembrane</keyword>
<keyword evidence="2" id="KW-0472">Membrane</keyword>
<dbReference type="Proteomes" id="UP000289738">
    <property type="component" value="Chromosome B09"/>
</dbReference>
<evidence type="ECO:0000256" key="2">
    <source>
        <dbReference type="SAM" id="Phobius"/>
    </source>
</evidence>
<comment type="caution">
    <text evidence="3">The sequence shown here is derived from an EMBL/GenBank/DDBJ whole genome shotgun (WGS) entry which is preliminary data.</text>
</comment>
<feature type="transmembrane region" description="Helical" evidence="2">
    <location>
        <begin position="136"/>
        <end position="156"/>
    </location>
</feature>